<dbReference type="CDD" id="cd03250">
    <property type="entry name" value="ABCC_MRP_domain1"/>
    <property type="match status" value="1"/>
</dbReference>
<evidence type="ECO:0000313" key="18">
    <source>
        <dbReference type="WBParaSite" id="PTRK_0001154500.1"/>
    </source>
</evidence>
<feature type="domain" description="ABC transporter" evidence="15">
    <location>
        <begin position="647"/>
        <end position="886"/>
    </location>
</feature>
<evidence type="ECO:0000256" key="4">
    <source>
        <dbReference type="ARBA" id="ARBA00022448"/>
    </source>
</evidence>
<dbReference type="GO" id="GO:0016887">
    <property type="term" value="F:ATP hydrolysis activity"/>
    <property type="evidence" value="ECO:0007669"/>
    <property type="project" value="InterPro"/>
</dbReference>
<feature type="transmembrane region" description="Helical" evidence="14">
    <location>
        <begin position="54"/>
        <end position="73"/>
    </location>
</feature>
<feature type="domain" description="ABC transmembrane type-1" evidence="16">
    <location>
        <begin position="322"/>
        <end position="611"/>
    </location>
</feature>
<keyword evidence="7" id="KW-0547">Nucleotide-binding</keyword>
<accession>A0A0N4ZSR3</accession>
<dbReference type="Proteomes" id="UP000038045">
    <property type="component" value="Unplaced"/>
</dbReference>
<dbReference type="InterPro" id="IPR050173">
    <property type="entry name" value="ABC_transporter_C-like"/>
</dbReference>
<feature type="transmembrane region" description="Helical" evidence="14">
    <location>
        <begin position="1194"/>
        <end position="1212"/>
    </location>
</feature>
<feature type="transmembrane region" description="Helical" evidence="14">
    <location>
        <begin position="438"/>
        <end position="462"/>
    </location>
</feature>
<evidence type="ECO:0000256" key="3">
    <source>
        <dbReference type="ARBA" id="ARBA00012191"/>
    </source>
</evidence>
<dbReference type="PANTHER" id="PTHR24223">
    <property type="entry name" value="ATP-BINDING CASSETTE SUB-FAMILY C"/>
    <property type="match status" value="1"/>
</dbReference>
<keyword evidence="10 14" id="KW-1133">Transmembrane helix</keyword>
<feature type="region of interest" description="Disordered" evidence="13">
    <location>
        <begin position="1267"/>
        <end position="1288"/>
    </location>
</feature>
<dbReference type="STRING" id="131310.A0A0N4ZSR3"/>
<evidence type="ECO:0000313" key="17">
    <source>
        <dbReference type="Proteomes" id="UP000038045"/>
    </source>
</evidence>
<dbReference type="PROSITE" id="PS00211">
    <property type="entry name" value="ABC_TRANSPORTER_1"/>
    <property type="match status" value="1"/>
</dbReference>
<feature type="domain" description="ABC transmembrane type-1" evidence="16">
    <location>
        <begin position="992"/>
        <end position="1252"/>
    </location>
</feature>
<feature type="transmembrane region" description="Helical" evidence="14">
    <location>
        <begin position="931"/>
        <end position="950"/>
    </location>
</feature>
<feature type="transmembrane region" description="Helical" evidence="14">
    <location>
        <begin position="122"/>
        <end position="142"/>
    </location>
</feature>
<evidence type="ECO:0000256" key="5">
    <source>
        <dbReference type="ARBA" id="ARBA00022692"/>
    </source>
</evidence>
<keyword evidence="5 14" id="KW-0812">Transmembrane</keyword>
<comment type="similarity">
    <text evidence="2">Belongs to the ABC transporter superfamily. ABCC family. Conjugate transporter (TC 3.A.1.208) subfamily.</text>
</comment>
<reference evidence="18" key="1">
    <citation type="submission" date="2017-02" db="UniProtKB">
        <authorList>
            <consortium name="WormBaseParasite"/>
        </authorList>
    </citation>
    <scope>IDENTIFICATION</scope>
</reference>
<dbReference type="Gene3D" id="3.40.50.300">
    <property type="entry name" value="P-loop containing nucleotide triphosphate hydrolases"/>
    <property type="match status" value="2"/>
</dbReference>
<keyword evidence="17" id="KW-1185">Reference proteome</keyword>
<organism evidence="17 18">
    <name type="scientific">Parastrongyloides trichosuri</name>
    <name type="common">Possum-specific nematode worm</name>
    <dbReference type="NCBI Taxonomy" id="131310"/>
    <lineage>
        <taxon>Eukaryota</taxon>
        <taxon>Metazoa</taxon>
        <taxon>Ecdysozoa</taxon>
        <taxon>Nematoda</taxon>
        <taxon>Chromadorea</taxon>
        <taxon>Rhabditida</taxon>
        <taxon>Tylenchina</taxon>
        <taxon>Panagrolaimomorpha</taxon>
        <taxon>Strongyloidoidea</taxon>
        <taxon>Strongyloididae</taxon>
        <taxon>Parastrongyloides</taxon>
    </lineage>
</organism>
<feature type="transmembrane region" description="Helical" evidence="14">
    <location>
        <begin position="297"/>
        <end position="316"/>
    </location>
</feature>
<evidence type="ECO:0000256" key="10">
    <source>
        <dbReference type="ARBA" id="ARBA00022989"/>
    </source>
</evidence>
<comment type="catalytic activity">
    <reaction evidence="12">
        <text>ATP + H2O + xenobioticSide 1 = ADP + phosphate + xenobioticSide 2.</text>
        <dbReference type="EC" id="7.6.2.2"/>
    </reaction>
</comment>
<dbReference type="WBParaSite" id="PTRK_0001154500.1">
    <property type="protein sequence ID" value="PTRK_0001154500.1"/>
    <property type="gene ID" value="PTRK_0001154500"/>
</dbReference>
<dbReference type="EC" id="7.6.2.2" evidence="3"/>
<comment type="subcellular location">
    <subcellularLocation>
        <location evidence="1">Membrane</location>
        <topology evidence="1">Multi-pass membrane protein</topology>
    </subcellularLocation>
</comment>
<dbReference type="GO" id="GO:0005524">
    <property type="term" value="F:ATP binding"/>
    <property type="evidence" value="ECO:0007669"/>
    <property type="project" value="UniProtKB-KW"/>
</dbReference>
<keyword evidence="6" id="KW-0677">Repeat</keyword>
<evidence type="ECO:0000256" key="11">
    <source>
        <dbReference type="ARBA" id="ARBA00023136"/>
    </source>
</evidence>
<dbReference type="Gene3D" id="1.20.1560.10">
    <property type="entry name" value="ABC transporter type 1, transmembrane domain"/>
    <property type="match status" value="2"/>
</dbReference>
<evidence type="ECO:0000256" key="6">
    <source>
        <dbReference type="ARBA" id="ARBA00022737"/>
    </source>
</evidence>
<evidence type="ECO:0000256" key="14">
    <source>
        <dbReference type="SAM" id="Phobius"/>
    </source>
</evidence>
<dbReference type="CDD" id="cd18605">
    <property type="entry name" value="ABC_6TM_MRP7_D2_like"/>
    <property type="match status" value="1"/>
</dbReference>
<dbReference type="PANTHER" id="PTHR24223:SF330">
    <property type="entry name" value="ATP-BINDING CASSETTE SUB-FAMILY C MEMBER 10"/>
    <property type="match status" value="1"/>
</dbReference>
<evidence type="ECO:0000256" key="12">
    <source>
        <dbReference type="ARBA" id="ARBA00034018"/>
    </source>
</evidence>
<dbReference type="SMART" id="SM00382">
    <property type="entry name" value="AAA"/>
    <property type="match status" value="2"/>
</dbReference>
<keyword evidence="11 14" id="KW-0472">Membrane</keyword>
<keyword evidence="9" id="KW-1278">Translocase</keyword>
<dbReference type="SUPFAM" id="SSF52540">
    <property type="entry name" value="P-loop containing nucleoside triphosphate hydrolases"/>
    <property type="match status" value="2"/>
</dbReference>
<evidence type="ECO:0000256" key="13">
    <source>
        <dbReference type="SAM" id="MobiDB-lite"/>
    </source>
</evidence>
<dbReference type="InterPro" id="IPR027417">
    <property type="entry name" value="P-loop_NTPase"/>
</dbReference>
<dbReference type="GO" id="GO:0008559">
    <property type="term" value="F:ABC-type xenobiotic transporter activity"/>
    <property type="evidence" value="ECO:0007669"/>
    <property type="project" value="UniProtKB-EC"/>
</dbReference>
<feature type="transmembrane region" description="Helical" evidence="14">
    <location>
        <begin position="1096"/>
        <end position="1120"/>
    </location>
</feature>
<keyword evidence="4" id="KW-0813">Transport</keyword>
<feature type="transmembrane region" description="Helical" evidence="14">
    <location>
        <begin position="354"/>
        <end position="375"/>
    </location>
</feature>
<evidence type="ECO:0000256" key="2">
    <source>
        <dbReference type="ARBA" id="ARBA00009726"/>
    </source>
</evidence>
<dbReference type="CDD" id="cd18598">
    <property type="entry name" value="ABC_6TM_MRP7_D1_like"/>
    <property type="match status" value="1"/>
</dbReference>
<dbReference type="Pfam" id="PF00664">
    <property type="entry name" value="ABC_membrane"/>
    <property type="match status" value="2"/>
</dbReference>
<keyword evidence="8" id="KW-0067">ATP-binding</keyword>
<dbReference type="InterPro" id="IPR003439">
    <property type="entry name" value="ABC_transporter-like_ATP-bd"/>
</dbReference>
<feature type="transmembrane region" description="Helical" evidence="14">
    <location>
        <begin position="154"/>
        <end position="174"/>
    </location>
</feature>
<dbReference type="GO" id="GO:0016020">
    <property type="term" value="C:membrane"/>
    <property type="evidence" value="ECO:0007669"/>
    <property type="project" value="UniProtKB-SubCell"/>
</dbReference>
<sequence length="1555" mass="178081">MAYNISNILQSNYETNGQWSSLNSFCHFNESSPSIWFRYFTDYQTNTINPCVEFGTIMLEHVVFLYMIVLNYFKMTYSPRIPSASVYITILIKLITISCCTMFLIISLFISSLKTSYNLPTILIIEYFLISIVWTVFSVFWYCNLYYGHWHKNLWLNVCYSVVSKNFLIIGIQRGLLYSFTDPRCYILLFGFVFHIMNYINNIIEWYINRNIHLHDLLHERGESLSTTEYSGLILKTDEEVNIFSKLFYCWTNNLVSKGYRQQLSNIEELYHLPKSLQVSEIEKQFFESSPTLHIDGYNFSLFTSLLNCFGFQYFLLAIPRLLADLASFSGPVLLHLLVTAIEDSDSKKGYYATIYYSFLIFISSLVSVFCNFHYNFYASKIGLKVRTATTIAVYEKLLSVPYFSFFDKTRNNDNSKKDDVVSSGKISNFISIDTERITSFIISFHAFWSMPMQFFIALYLIYREVGMAFLSVIIISIIMIPVNKYISTKIGVYSTKMMRMKDLRMRLITETIKGIRSVKLSNWERHFEREINEIRKNEVKFLEYRKYLDALCVYLWASAPVLITISIFGTYTLWMEQMLTSAKVFTCLALINMLIVPLNAFPWVLNGVIESFVSLKRLNAFFDIKDLDYISIYSPVEKRLFGEPVVELKDASFYWNIDDESIGSVLKSVKSINLEVRPSEIVGITGPVGCGKSSLLLGILGELQFEHLQNDTIKIKPSLLEKGIGYVGQDCWLKRGTIRDNVLCGSNYDPKFYSFVISSTALSYDITMMPNGDSYNISDGGSTLSGGQKARLSLARSVYQDNDLYILDDPFSSLDKKVAKHIWNKCIIDLLKKRNKAVIMATHNLEFLNKCDRVIVLNKNGTIKADGTPDDVMKHINDISNWKKSNDTINNMEKEDELMVGESVIEFDVKTLHEEDKDNGTVKAHIFRSYLSSIGGWLSFFILLTIIAMQVTKNGSEMWLSNWTSKQNGINQSLSVYYKDKTFPFGPFFKTPFLTKDAFEKTKYFFKIYIIIATANTIFTLLRSFSFAKGGIVATTKLHSKLLNSVLSAKMSWWDSTPYGVVINRLCSDIYTVDDALPFQLNIFLASTFNLTGSIILTLIALPYILPIILILIVFYYLIQRYYRYTTCEVKRYTTITLSPLFSHINDTINGVVTIRAHRFVKRFTEELKEKLTNNLRAQYSSIAASQWLSVRLQLMGVAMITTVAFGAVLQKQLGVIDSFQQSMIGLAITYALTLTNLLNAILNSFIDTEKEMISVERINQFVENIPKETDNNGGTDTSNDLENQNNDLERNLLRNEEYTENESITTYIDSTFENGDIIFHNVFLSYTGDLSTSVLKNINFGIKKGSKVAILGRTGSGKSSLFNLILRAYDITSGYISIANHNIASLSLSTLRSNIAIVTQQPFIFSGTVYQNLNVLNNRNNKTKENILKETIRQFFIKVSLEDMLEEMNGIDGLIEENGSNLSYGQKQILACIRILLLHPKIVLIDEATAYMDLALHNKMLALIKEFLPNSTVLMIVHHDLDLEEFDGCIYMVNGEITELKTFSKENNVFINF</sequence>
<dbReference type="InterPro" id="IPR036640">
    <property type="entry name" value="ABC1_TM_sf"/>
</dbReference>
<feature type="transmembrane region" description="Helical" evidence="14">
    <location>
        <begin position="554"/>
        <end position="574"/>
    </location>
</feature>
<evidence type="ECO:0000259" key="16">
    <source>
        <dbReference type="PROSITE" id="PS50929"/>
    </source>
</evidence>
<dbReference type="InterPro" id="IPR017871">
    <property type="entry name" value="ABC_transporter-like_CS"/>
</dbReference>
<evidence type="ECO:0000256" key="8">
    <source>
        <dbReference type="ARBA" id="ARBA00022840"/>
    </source>
</evidence>
<feature type="transmembrane region" description="Helical" evidence="14">
    <location>
        <begin position="85"/>
        <end position="110"/>
    </location>
</feature>
<dbReference type="FunFam" id="1.20.1560.10:FF:000013">
    <property type="entry name" value="ABC transporter C family member 2"/>
    <property type="match status" value="1"/>
</dbReference>
<protein>
    <recommendedName>
        <fullName evidence="3">ABC-type xenobiotic transporter</fullName>
        <ecNumber evidence="3">7.6.2.2</ecNumber>
    </recommendedName>
</protein>
<evidence type="ECO:0000256" key="9">
    <source>
        <dbReference type="ARBA" id="ARBA00022967"/>
    </source>
</evidence>
<dbReference type="PROSITE" id="PS50893">
    <property type="entry name" value="ABC_TRANSPORTER_2"/>
    <property type="match status" value="2"/>
</dbReference>
<dbReference type="PROSITE" id="PS50929">
    <property type="entry name" value="ABC_TM1F"/>
    <property type="match status" value="2"/>
</dbReference>
<name>A0A0N4ZSR3_PARTI</name>
<dbReference type="Pfam" id="PF00005">
    <property type="entry name" value="ABC_tran"/>
    <property type="match status" value="2"/>
</dbReference>
<dbReference type="InterPro" id="IPR011527">
    <property type="entry name" value="ABC1_TM_dom"/>
</dbReference>
<feature type="transmembrane region" description="Helical" evidence="14">
    <location>
        <begin position="1005"/>
        <end position="1023"/>
    </location>
</feature>
<feature type="domain" description="ABC transporter" evidence="15">
    <location>
        <begin position="1319"/>
        <end position="1553"/>
    </location>
</feature>
<feature type="transmembrane region" description="Helical" evidence="14">
    <location>
        <begin position="186"/>
        <end position="208"/>
    </location>
</feature>
<dbReference type="InterPro" id="IPR003593">
    <property type="entry name" value="AAA+_ATPase"/>
</dbReference>
<dbReference type="FunFam" id="1.20.1560.10:FF:000037">
    <property type="entry name" value="ATP-binding cassette subfamily C member 10"/>
    <property type="match status" value="1"/>
</dbReference>
<feature type="transmembrane region" description="Helical" evidence="14">
    <location>
        <begin position="1224"/>
        <end position="1244"/>
    </location>
</feature>
<proteinExistence type="inferred from homology"/>
<feature type="transmembrane region" description="Helical" evidence="14">
    <location>
        <begin position="469"/>
        <end position="487"/>
    </location>
</feature>
<evidence type="ECO:0000256" key="7">
    <source>
        <dbReference type="ARBA" id="ARBA00022741"/>
    </source>
</evidence>
<evidence type="ECO:0000259" key="15">
    <source>
        <dbReference type="PROSITE" id="PS50893"/>
    </source>
</evidence>
<evidence type="ECO:0000256" key="1">
    <source>
        <dbReference type="ARBA" id="ARBA00004141"/>
    </source>
</evidence>
<dbReference type="SUPFAM" id="SSF90123">
    <property type="entry name" value="ABC transporter transmembrane region"/>
    <property type="match status" value="2"/>
</dbReference>